<name>A0A5N6BJI2_9ACTN</name>
<dbReference type="Proteomes" id="UP000313066">
    <property type="component" value="Unassembled WGS sequence"/>
</dbReference>
<evidence type="ECO:0000256" key="3">
    <source>
        <dbReference type="ARBA" id="ARBA00022723"/>
    </source>
</evidence>
<dbReference type="Gene3D" id="3.90.180.10">
    <property type="entry name" value="Medium-chain alcohol dehydrogenases, catalytic domain"/>
    <property type="match status" value="1"/>
</dbReference>
<dbReference type="Gene3D" id="3.40.50.720">
    <property type="entry name" value="NAD(P)-binding Rossmann-like Domain"/>
    <property type="match status" value="1"/>
</dbReference>
<proteinExistence type="inferred from homology"/>
<evidence type="ECO:0000259" key="7">
    <source>
        <dbReference type="Pfam" id="PF00107"/>
    </source>
</evidence>
<dbReference type="InterPro" id="IPR011032">
    <property type="entry name" value="GroES-like_sf"/>
</dbReference>
<comment type="caution">
    <text evidence="9">The sequence shown here is derived from an EMBL/GenBank/DDBJ whole genome shotgun (WGS) entry which is preliminary data.</text>
</comment>
<comment type="cofactor">
    <cofactor evidence="1">
        <name>Zn(2+)</name>
        <dbReference type="ChEBI" id="CHEBI:29105"/>
    </cofactor>
</comment>
<comment type="similarity">
    <text evidence="2">Belongs to the zinc-containing alcohol dehydrogenase family.</text>
</comment>
<keyword evidence="3" id="KW-0479">Metal-binding</keyword>
<feature type="compositionally biased region" description="Basic and acidic residues" evidence="6">
    <location>
        <begin position="7"/>
        <end position="22"/>
    </location>
</feature>
<dbReference type="GO" id="GO:0016491">
    <property type="term" value="F:oxidoreductase activity"/>
    <property type="evidence" value="ECO:0007669"/>
    <property type="project" value="UniProtKB-KW"/>
</dbReference>
<accession>A0A5N6BJI2</accession>
<keyword evidence="5" id="KW-0560">Oxidoreductase</keyword>
<dbReference type="InterPro" id="IPR013149">
    <property type="entry name" value="ADH-like_C"/>
</dbReference>
<dbReference type="SUPFAM" id="SSF51735">
    <property type="entry name" value="NAD(P)-binding Rossmann-fold domains"/>
    <property type="match status" value="1"/>
</dbReference>
<evidence type="ECO:0000256" key="2">
    <source>
        <dbReference type="ARBA" id="ARBA00008072"/>
    </source>
</evidence>
<dbReference type="GO" id="GO:0046872">
    <property type="term" value="F:metal ion binding"/>
    <property type="evidence" value="ECO:0007669"/>
    <property type="project" value="UniProtKB-KW"/>
</dbReference>
<organism evidence="9 10">
    <name type="scientific">Microbispora catharanthi</name>
    <dbReference type="NCBI Taxonomy" id="1712871"/>
    <lineage>
        <taxon>Bacteria</taxon>
        <taxon>Bacillati</taxon>
        <taxon>Actinomycetota</taxon>
        <taxon>Actinomycetes</taxon>
        <taxon>Streptosporangiales</taxon>
        <taxon>Streptosporangiaceae</taxon>
        <taxon>Microbispora</taxon>
    </lineage>
</organism>
<evidence type="ECO:0000256" key="1">
    <source>
        <dbReference type="ARBA" id="ARBA00001947"/>
    </source>
</evidence>
<dbReference type="AlphaFoldDB" id="A0A5N6BJI2"/>
<dbReference type="PANTHER" id="PTHR43161">
    <property type="entry name" value="SORBITOL DEHYDROGENASE"/>
    <property type="match status" value="1"/>
</dbReference>
<dbReference type="Pfam" id="PF00107">
    <property type="entry name" value="ADH_zinc_N"/>
    <property type="match status" value="1"/>
</dbReference>
<keyword evidence="4" id="KW-0862">Zinc</keyword>
<dbReference type="EMBL" id="VDMA02000024">
    <property type="protein sequence ID" value="KAB8180069.1"/>
    <property type="molecule type" value="Genomic_DNA"/>
</dbReference>
<dbReference type="InterPro" id="IPR013154">
    <property type="entry name" value="ADH-like_N"/>
</dbReference>
<dbReference type="PANTHER" id="PTHR43161:SF9">
    <property type="entry name" value="SORBITOL DEHYDROGENASE"/>
    <property type="match status" value="1"/>
</dbReference>
<protein>
    <submittedName>
        <fullName evidence="9">Alcohol dehydrogenase catalytic domain-containing protein</fullName>
    </submittedName>
</protein>
<dbReference type="RefSeq" id="WP_139579364.1">
    <property type="nucleotide sequence ID" value="NZ_VDMA02000024.1"/>
</dbReference>
<reference evidence="9 10" key="1">
    <citation type="submission" date="2019-10" db="EMBL/GenBank/DDBJ databases">
        <title>Nonomuraea sp. nov., isolated from Phyllanthus amarus.</title>
        <authorList>
            <person name="Klykleung N."/>
            <person name="Tanasupawat S."/>
        </authorList>
    </citation>
    <scope>NUCLEOTIDE SEQUENCE [LARGE SCALE GENOMIC DNA]</scope>
    <source>
        <strain evidence="9 10">CR1-09</strain>
    </source>
</reference>
<dbReference type="Pfam" id="PF08240">
    <property type="entry name" value="ADH_N"/>
    <property type="match status" value="1"/>
</dbReference>
<evidence type="ECO:0000313" key="10">
    <source>
        <dbReference type="Proteomes" id="UP000313066"/>
    </source>
</evidence>
<evidence type="ECO:0000256" key="4">
    <source>
        <dbReference type="ARBA" id="ARBA00022833"/>
    </source>
</evidence>
<dbReference type="SUPFAM" id="SSF50129">
    <property type="entry name" value="GroES-like"/>
    <property type="match status" value="1"/>
</dbReference>
<feature type="domain" description="Alcohol dehydrogenase-like N-terminal" evidence="8">
    <location>
        <begin position="47"/>
        <end position="155"/>
    </location>
</feature>
<evidence type="ECO:0000256" key="5">
    <source>
        <dbReference type="ARBA" id="ARBA00023002"/>
    </source>
</evidence>
<feature type="region of interest" description="Disordered" evidence="6">
    <location>
        <begin position="1"/>
        <end position="22"/>
    </location>
</feature>
<feature type="domain" description="Alcohol dehydrogenase-like C-terminal" evidence="7">
    <location>
        <begin position="193"/>
        <end position="322"/>
    </location>
</feature>
<evidence type="ECO:0000259" key="8">
    <source>
        <dbReference type="Pfam" id="PF08240"/>
    </source>
</evidence>
<evidence type="ECO:0000313" key="9">
    <source>
        <dbReference type="EMBL" id="KAB8180069.1"/>
    </source>
</evidence>
<gene>
    <name evidence="9" type="ORF">FH610_034115</name>
</gene>
<dbReference type="InterPro" id="IPR036291">
    <property type="entry name" value="NAD(P)-bd_dom_sf"/>
</dbReference>
<keyword evidence="10" id="KW-1185">Reference proteome</keyword>
<sequence>MGRRVTIKVEDGSRGSGDGARDQAVRAARLHKVGDIRLSEEPRPVPGPGESLVRVTAVGLCGSDLHWYSEGGIGDAVLDDPLVVGHEIAGVIEGGPRHGTRVAVDPAIPCGTCGVCATGYGNLCPDVRFAGHGTLDGGLREWLTWPDDLLHPLPDALSDSDGAMLEPLGVAIHAVDLGHVGLGAPVAVVGCGPIGLLVVRLARLAGASTVVAVDPLPHRRAAALRFGADHALSPEDAGPAAWTGIDGLDGLGVRVAFEVAGDDDAVRVAMTAARPGGRVVLAGIPDEDRTSFPASLARRKGLTLALVRRMNLTYPRAIRLVENGSVDVSSLVTDHFPLAATADAFAAAVSRRGLKVMVEPHG</sequence>
<evidence type="ECO:0000256" key="6">
    <source>
        <dbReference type="SAM" id="MobiDB-lite"/>
    </source>
</evidence>